<dbReference type="InterPro" id="IPR033480">
    <property type="entry name" value="sCache_2"/>
</dbReference>
<reference evidence="11 12" key="1">
    <citation type="submission" date="2020-03" db="EMBL/GenBank/DDBJ databases">
        <title>Hydrogenophaga sp. nov. isolated from cyanobacterial mat.</title>
        <authorList>
            <person name="Thorat V."/>
            <person name="Kirdat K."/>
            <person name="Tiwarekar B."/>
            <person name="Costa E.D."/>
            <person name="Yadav A."/>
        </authorList>
    </citation>
    <scope>NUCLEOTIDE SEQUENCE [LARGE SCALE GENOMIC DNA]</scope>
    <source>
        <strain evidence="11 12">BA0156</strain>
    </source>
</reference>
<dbReference type="InterPro" id="IPR005467">
    <property type="entry name" value="His_kinase_dom"/>
</dbReference>
<proteinExistence type="predicted"/>
<dbReference type="Gene3D" id="3.30.450.20">
    <property type="entry name" value="PAS domain"/>
    <property type="match status" value="1"/>
</dbReference>
<dbReference type="Pfam" id="PF02518">
    <property type="entry name" value="HATPase_c"/>
    <property type="match status" value="1"/>
</dbReference>
<dbReference type="Proteomes" id="UP000503162">
    <property type="component" value="Chromosome"/>
</dbReference>
<keyword evidence="4 9" id="KW-0812">Transmembrane</keyword>
<sequence length="445" mass="49150">MRLRSKILLLAILPLLASLALIALAVLQQERALAQREFAMVERAYMDARRSELHNYVVLAASTVMPLYERRRAPGQGDDAADREQALRLLASLDYGPDGYFFVYDLQGRVLMHSRQPELVGQNLWELRDPEGRPTIQRLIAQARAGGGFVDYLWQQPSAGKMAAKLGYVVAFERWGWMMGTGLYLDGMQATLQQLEREANRNIATTLLWIAGIAAFGIALISVCGLALNLSEQRVAENKLRLLARQVQQSQEDERARLARELHDGISQGLVSTKLLMEASAEGGKPGALAQALRLLEDSLVEVRRISHRLRPALLDTLGLPAALQHLAQEVEDASAVPVAVRIEGAEREVAAEAKTALFRIAQESLTNVVKHAQAQRVELVLAFEPRGLRMTVTDDGRGFDPQAVHLDPERGIGLRNMRERLATIGGRLSIHSEPGHGTQIEALI</sequence>
<evidence type="ECO:0000256" key="3">
    <source>
        <dbReference type="ARBA" id="ARBA00022679"/>
    </source>
</evidence>
<keyword evidence="12" id="KW-1185">Reference proteome</keyword>
<dbReference type="GO" id="GO:0005886">
    <property type="term" value="C:plasma membrane"/>
    <property type="evidence" value="ECO:0007669"/>
    <property type="project" value="UniProtKB-SubCell"/>
</dbReference>
<evidence type="ECO:0000259" key="10">
    <source>
        <dbReference type="PROSITE" id="PS50109"/>
    </source>
</evidence>
<dbReference type="PROSITE" id="PS50109">
    <property type="entry name" value="HIS_KIN"/>
    <property type="match status" value="1"/>
</dbReference>
<dbReference type="AlphaFoldDB" id="A0A6G8IHJ9"/>
<keyword evidence="2" id="KW-1003">Cell membrane</keyword>
<dbReference type="InterPro" id="IPR036890">
    <property type="entry name" value="HATPase_C_sf"/>
</dbReference>
<feature type="transmembrane region" description="Helical" evidence="9">
    <location>
        <begin position="207"/>
        <end position="231"/>
    </location>
</feature>
<accession>A0A6G8IHJ9</accession>
<evidence type="ECO:0000256" key="5">
    <source>
        <dbReference type="ARBA" id="ARBA00022777"/>
    </source>
</evidence>
<dbReference type="KEGG" id="hcz:G9Q37_11175"/>
<protein>
    <submittedName>
        <fullName evidence="11">Histidine kinase</fullName>
    </submittedName>
</protein>
<evidence type="ECO:0000256" key="4">
    <source>
        <dbReference type="ARBA" id="ARBA00022692"/>
    </source>
</evidence>
<gene>
    <name evidence="11" type="ORF">G9Q37_11175</name>
</gene>
<evidence type="ECO:0000313" key="12">
    <source>
        <dbReference type="Proteomes" id="UP000503162"/>
    </source>
</evidence>
<evidence type="ECO:0000256" key="6">
    <source>
        <dbReference type="ARBA" id="ARBA00022989"/>
    </source>
</evidence>
<dbReference type="SUPFAM" id="SSF55785">
    <property type="entry name" value="PYP-like sensor domain (PAS domain)"/>
    <property type="match status" value="1"/>
</dbReference>
<organism evidence="11 12">
    <name type="scientific">Hydrogenophaga crocea</name>
    <dbReference type="NCBI Taxonomy" id="2716225"/>
    <lineage>
        <taxon>Bacteria</taxon>
        <taxon>Pseudomonadati</taxon>
        <taxon>Pseudomonadota</taxon>
        <taxon>Betaproteobacteria</taxon>
        <taxon>Burkholderiales</taxon>
        <taxon>Comamonadaceae</taxon>
        <taxon>Hydrogenophaga</taxon>
    </lineage>
</organism>
<evidence type="ECO:0000256" key="9">
    <source>
        <dbReference type="SAM" id="Phobius"/>
    </source>
</evidence>
<name>A0A6G8IHJ9_9BURK</name>
<dbReference type="GO" id="GO:0000155">
    <property type="term" value="F:phosphorelay sensor kinase activity"/>
    <property type="evidence" value="ECO:0007669"/>
    <property type="project" value="InterPro"/>
</dbReference>
<keyword evidence="8 9" id="KW-0472">Membrane</keyword>
<dbReference type="Pfam" id="PF07730">
    <property type="entry name" value="HisKA_3"/>
    <property type="match status" value="1"/>
</dbReference>
<dbReference type="GO" id="GO:0046983">
    <property type="term" value="F:protein dimerization activity"/>
    <property type="evidence" value="ECO:0007669"/>
    <property type="project" value="InterPro"/>
</dbReference>
<feature type="domain" description="Histidine kinase" evidence="10">
    <location>
        <begin position="257"/>
        <end position="445"/>
    </location>
</feature>
<dbReference type="InterPro" id="IPR003594">
    <property type="entry name" value="HATPase_dom"/>
</dbReference>
<dbReference type="Gene3D" id="1.20.5.1930">
    <property type="match status" value="1"/>
</dbReference>
<keyword evidence="7" id="KW-0902">Two-component regulatory system</keyword>
<dbReference type="Pfam" id="PF17200">
    <property type="entry name" value="sCache_2"/>
    <property type="match status" value="1"/>
</dbReference>
<dbReference type="RefSeq" id="WP_166227274.1">
    <property type="nucleotide sequence ID" value="NZ_CP049989.1"/>
</dbReference>
<dbReference type="Gene3D" id="3.30.565.10">
    <property type="entry name" value="Histidine kinase-like ATPase, C-terminal domain"/>
    <property type="match status" value="1"/>
</dbReference>
<evidence type="ECO:0000256" key="1">
    <source>
        <dbReference type="ARBA" id="ARBA00004651"/>
    </source>
</evidence>
<evidence type="ECO:0000256" key="2">
    <source>
        <dbReference type="ARBA" id="ARBA00022475"/>
    </source>
</evidence>
<dbReference type="SUPFAM" id="SSF55874">
    <property type="entry name" value="ATPase domain of HSP90 chaperone/DNA topoisomerase II/histidine kinase"/>
    <property type="match status" value="1"/>
</dbReference>
<dbReference type="InterPro" id="IPR050482">
    <property type="entry name" value="Sensor_HK_TwoCompSys"/>
</dbReference>
<dbReference type="SMART" id="SM01049">
    <property type="entry name" value="Cache_2"/>
    <property type="match status" value="1"/>
</dbReference>
<dbReference type="PIRSF" id="PIRSF037314">
    <property type="entry name" value="STHK_MctS"/>
    <property type="match status" value="1"/>
</dbReference>
<dbReference type="PANTHER" id="PTHR24421">
    <property type="entry name" value="NITRATE/NITRITE SENSOR PROTEIN NARX-RELATED"/>
    <property type="match status" value="1"/>
</dbReference>
<dbReference type="CDD" id="cd18774">
    <property type="entry name" value="PDC2_HK_sensor"/>
    <property type="match status" value="1"/>
</dbReference>
<dbReference type="InterPro" id="IPR011712">
    <property type="entry name" value="Sig_transdc_His_kin_sub3_dim/P"/>
</dbReference>
<dbReference type="CDD" id="cd16917">
    <property type="entry name" value="HATPase_UhpB-NarQ-NarX-like"/>
    <property type="match status" value="1"/>
</dbReference>
<dbReference type="InterPro" id="IPR035965">
    <property type="entry name" value="PAS-like_dom_sf"/>
</dbReference>
<evidence type="ECO:0000313" key="11">
    <source>
        <dbReference type="EMBL" id="QIM52672.1"/>
    </source>
</evidence>
<keyword evidence="6 9" id="KW-1133">Transmembrane helix</keyword>
<evidence type="ECO:0000256" key="7">
    <source>
        <dbReference type="ARBA" id="ARBA00023012"/>
    </source>
</evidence>
<evidence type="ECO:0000256" key="8">
    <source>
        <dbReference type="ARBA" id="ARBA00023136"/>
    </source>
</evidence>
<keyword evidence="3" id="KW-0808">Transferase</keyword>
<keyword evidence="5 11" id="KW-0418">Kinase</keyword>
<dbReference type="EMBL" id="CP049989">
    <property type="protein sequence ID" value="QIM52672.1"/>
    <property type="molecule type" value="Genomic_DNA"/>
</dbReference>
<comment type="subcellular location">
    <subcellularLocation>
        <location evidence="1">Cell membrane</location>
        <topology evidence="1">Multi-pass membrane protein</topology>
    </subcellularLocation>
</comment>
<dbReference type="InterPro" id="IPR017171">
    <property type="entry name" value="Sig_transdc_His_kinase_MctS"/>
</dbReference>